<dbReference type="PANTHER" id="PTHR47027:SF20">
    <property type="entry name" value="REVERSE TRANSCRIPTASE-LIKE PROTEIN WITH RNA-DIRECTED DNA POLYMERASE DOMAIN"/>
    <property type="match status" value="1"/>
</dbReference>
<reference evidence="2 3" key="1">
    <citation type="submission" date="2023-03" db="EMBL/GenBank/DDBJ databases">
        <title>Genome sequence of Lichtheimia ornata CBS 291.66.</title>
        <authorList>
            <person name="Mohabir J.T."/>
            <person name="Shea T.P."/>
            <person name="Kurbessoian T."/>
            <person name="Berby B."/>
            <person name="Fontaine J."/>
            <person name="Livny J."/>
            <person name="Gnirke A."/>
            <person name="Stajich J.E."/>
            <person name="Cuomo C.A."/>
        </authorList>
    </citation>
    <scope>NUCLEOTIDE SEQUENCE [LARGE SCALE GENOMIC DNA]</scope>
    <source>
        <strain evidence="2">CBS 291.66</strain>
    </source>
</reference>
<organism evidence="2 3">
    <name type="scientific">Lichtheimia ornata</name>
    <dbReference type="NCBI Taxonomy" id="688661"/>
    <lineage>
        <taxon>Eukaryota</taxon>
        <taxon>Fungi</taxon>
        <taxon>Fungi incertae sedis</taxon>
        <taxon>Mucoromycota</taxon>
        <taxon>Mucoromycotina</taxon>
        <taxon>Mucoromycetes</taxon>
        <taxon>Mucorales</taxon>
        <taxon>Lichtheimiaceae</taxon>
        <taxon>Lichtheimia</taxon>
    </lineage>
</organism>
<dbReference type="AlphaFoldDB" id="A0AAD7UXJ9"/>
<evidence type="ECO:0000313" key="3">
    <source>
        <dbReference type="Proteomes" id="UP001234581"/>
    </source>
</evidence>
<evidence type="ECO:0000259" key="1">
    <source>
        <dbReference type="PROSITE" id="PS50878"/>
    </source>
</evidence>
<proteinExistence type="predicted"/>
<feature type="domain" description="Reverse transcriptase" evidence="1">
    <location>
        <begin position="1"/>
        <end position="274"/>
    </location>
</feature>
<accession>A0AAD7UXJ9</accession>
<dbReference type="PANTHER" id="PTHR47027">
    <property type="entry name" value="REVERSE TRANSCRIPTASE DOMAIN-CONTAINING PROTEIN"/>
    <property type="match status" value="1"/>
</dbReference>
<sequence>MLKHRNIIQYQKNQIEGKFGFKVLADLAFCFGSTTPHHGFSVSSNQQQQVFVYMEKVSLVRQCNLGHHHLFGFKSQPVSSGHLLENHLGTRPGLYWPAFELMGDLQQLVVAPDYESDYESRTIRPRRGVLQGSILSPILYAVFIDSLPRQLRLGLESSEYQASPSLLVSTVATNDVSEFQLQDFDHHTLRDPARRTYQRITTNILFYADDVAIIGTTAEVRMLLVLAQLHSERYGYRWSPPKCTILNASSSSRYRLYGQELQRVTYFKYLGIIFTGKGIDVTRTVQASATKGVQAMGLLHNLGAHKYAFGLGVSLRLYRTFIRPVIEYGLAIAHTTNIKHLERAQERYIRLAFNVQDPNAHTPTIQAKVMADLPSMKLRSRILEFKFVVLPMSCHLNKCNLNL</sequence>
<dbReference type="InterPro" id="IPR000477">
    <property type="entry name" value="RT_dom"/>
</dbReference>
<dbReference type="Pfam" id="PF00078">
    <property type="entry name" value="RVT_1"/>
    <property type="match status" value="1"/>
</dbReference>
<dbReference type="GeneID" id="83217400"/>
<dbReference type="PROSITE" id="PS50878">
    <property type="entry name" value="RT_POL"/>
    <property type="match status" value="1"/>
</dbReference>
<keyword evidence="3" id="KW-1185">Reference proteome</keyword>
<gene>
    <name evidence="2" type="ORF">O0I10_009995</name>
</gene>
<comment type="caution">
    <text evidence="2">The sequence shown here is derived from an EMBL/GenBank/DDBJ whole genome shotgun (WGS) entry which is preliminary data.</text>
</comment>
<evidence type="ECO:0000313" key="2">
    <source>
        <dbReference type="EMBL" id="KAJ8654300.1"/>
    </source>
</evidence>
<protein>
    <recommendedName>
        <fullName evidence="1">Reverse transcriptase domain-containing protein</fullName>
    </recommendedName>
</protein>
<dbReference type="RefSeq" id="XP_058339214.1">
    <property type="nucleotide sequence ID" value="XM_058489979.1"/>
</dbReference>
<dbReference type="Proteomes" id="UP001234581">
    <property type="component" value="Unassembled WGS sequence"/>
</dbReference>
<dbReference type="EMBL" id="JARTCD010000063">
    <property type="protein sequence ID" value="KAJ8654300.1"/>
    <property type="molecule type" value="Genomic_DNA"/>
</dbReference>
<name>A0AAD7UXJ9_9FUNG</name>